<sequence length="294" mass="34714">MDFLYQAFYKAREDMAKRFQRNKKKVEPYLNIIDSRWDSQFRKNLHAAGYWLSPACRFNFREVEKHNSTISGLLDVIERYSYGDNDLNTKLTSKMKIFKNFELDFGRQVTIRERNTVRLDQWWESYGCGAPNLQQLAIRILSQTCSASGCERNWSVFEHIHSKKRNRLEHQKLNDLVYVRYNLHLQQRNRRRHQSFDPINFKIVDDHCNWVMEESPPFLTIQEVDALRNDLANMTIEPISDDIGQLNLDDDDDSDAQDITMTNTNQNESNTIEVSNLFDEEGVSDLEATLTPWT</sequence>
<feature type="domain" description="HAT C-terminal dimerisation" evidence="1">
    <location>
        <begin position="116"/>
        <end position="183"/>
    </location>
</feature>
<dbReference type="PANTHER" id="PTHR32166:SF88">
    <property type="entry name" value="HAT TRANSPOSON SUPERFAMILY"/>
    <property type="match status" value="1"/>
</dbReference>
<evidence type="ECO:0000313" key="2">
    <source>
        <dbReference type="EMBL" id="CAL0320144.1"/>
    </source>
</evidence>
<proteinExistence type="predicted"/>
<gene>
    <name evidence="2" type="ORF">LLUT_LOCUS21204</name>
</gene>
<protein>
    <recommendedName>
        <fullName evidence="1">HAT C-terminal dimerisation domain-containing protein</fullName>
    </recommendedName>
</protein>
<dbReference type="GO" id="GO:0046983">
    <property type="term" value="F:protein dimerization activity"/>
    <property type="evidence" value="ECO:0007669"/>
    <property type="project" value="InterPro"/>
</dbReference>
<accession>A0AAV1XF17</accession>
<dbReference type="Proteomes" id="UP001497480">
    <property type="component" value="Unassembled WGS sequence"/>
</dbReference>
<name>A0AAV1XF17_LUPLU</name>
<evidence type="ECO:0000259" key="1">
    <source>
        <dbReference type="Pfam" id="PF05699"/>
    </source>
</evidence>
<keyword evidence="3" id="KW-1185">Reference proteome</keyword>
<dbReference type="AlphaFoldDB" id="A0AAV1XF17"/>
<dbReference type="InterPro" id="IPR012337">
    <property type="entry name" value="RNaseH-like_sf"/>
</dbReference>
<dbReference type="PANTHER" id="PTHR32166">
    <property type="entry name" value="OSJNBA0013A04.12 PROTEIN"/>
    <property type="match status" value="1"/>
</dbReference>
<comment type="caution">
    <text evidence="2">The sequence shown here is derived from an EMBL/GenBank/DDBJ whole genome shotgun (WGS) entry which is preliminary data.</text>
</comment>
<dbReference type="SUPFAM" id="SSF53098">
    <property type="entry name" value="Ribonuclease H-like"/>
    <property type="match status" value="1"/>
</dbReference>
<organism evidence="2 3">
    <name type="scientific">Lupinus luteus</name>
    <name type="common">European yellow lupine</name>
    <dbReference type="NCBI Taxonomy" id="3873"/>
    <lineage>
        <taxon>Eukaryota</taxon>
        <taxon>Viridiplantae</taxon>
        <taxon>Streptophyta</taxon>
        <taxon>Embryophyta</taxon>
        <taxon>Tracheophyta</taxon>
        <taxon>Spermatophyta</taxon>
        <taxon>Magnoliopsida</taxon>
        <taxon>eudicotyledons</taxon>
        <taxon>Gunneridae</taxon>
        <taxon>Pentapetalae</taxon>
        <taxon>rosids</taxon>
        <taxon>fabids</taxon>
        <taxon>Fabales</taxon>
        <taxon>Fabaceae</taxon>
        <taxon>Papilionoideae</taxon>
        <taxon>50 kb inversion clade</taxon>
        <taxon>genistoids sensu lato</taxon>
        <taxon>core genistoids</taxon>
        <taxon>Genisteae</taxon>
        <taxon>Lupinus</taxon>
    </lineage>
</organism>
<dbReference type="InterPro" id="IPR008906">
    <property type="entry name" value="HATC_C_dom"/>
</dbReference>
<evidence type="ECO:0000313" key="3">
    <source>
        <dbReference type="Proteomes" id="UP001497480"/>
    </source>
</evidence>
<dbReference type="Pfam" id="PF05699">
    <property type="entry name" value="Dimer_Tnp_hAT"/>
    <property type="match status" value="1"/>
</dbReference>
<reference evidence="2 3" key="1">
    <citation type="submission" date="2024-03" db="EMBL/GenBank/DDBJ databases">
        <authorList>
            <person name="Martinez-Hernandez J."/>
        </authorList>
    </citation>
    <scope>NUCLEOTIDE SEQUENCE [LARGE SCALE GENOMIC DNA]</scope>
</reference>
<dbReference type="EMBL" id="CAXHTB010000014">
    <property type="protein sequence ID" value="CAL0320144.1"/>
    <property type="molecule type" value="Genomic_DNA"/>
</dbReference>